<dbReference type="RefSeq" id="WP_070735949.1">
    <property type="nucleotide sequence ID" value="NZ_MDZC01000112.1"/>
</dbReference>
<proteinExistence type="predicted"/>
<feature type="signal peptide" evidence="1">
    <location>
        <begin position="1"/>
        <end position="18"/>
    </location>
</feature>
<dbReference type="SUPFAM" id="SSF69304">
    <property type="entry name" value="Tricorn protease N-terminal domain"/>
    <property type="match status" value="1"/>
</dbReference>
<reference evidence="2 3" key="1">
    <citation type="submission" date="2016-08" db="EMBL/GenBank/DDBJ databases">
        <title>Hymenobacter coccineus sp. nov., Hymenobacter lapidarius sp. nov. and Hymenobacter glacialis sp. nov., isolated from Antarctic soil.</title>
        <authorList>
            <person name="Sedlacek I."/>
            <person name="Kralova S."/>
            <person name="Kyrova K."/>
            <person name="Maslanova I."/>
            <person name="Stankova E."/>
            <person name="Vrbovska V."/>
            <person name="Nemec M."/>
            <person name="Bartak M."/>
            <person name="Svec P."/>
            <person name="Busse H.-J."/>
            <person name="Pantucek R."/>
        </authorList>
    </citation>
    <scope>NUCLEOTIDE SEQUENCE [LARGE SCALE GENOMIC DNA]</scope>
    <source>
        <strain evidence="2 3">CCM 8648</strain>
    </source>
</reference>
<dbReference type="OrthoDB" id="9797498at2"/>
<evidence type="ECO:0000256" key="1">
    <source>
        <dbReference type="SAM" id="SignalP"/>
    </source>
</evidence>
<comment type="caution">
    <text evidence="2">The sequence shown here is derived from an EMBL/GenBank/DDBJ whole genome shotgun (WGS) entry which is preliminary data.</text>
</comment>
<dbReference type="Proteomes" id="UP000177791">
    <property type="component" value="Unassembled WGS sequence"/>
</dbReference>
<dbReference type="AlphaFoldDB" id="A0A1G1SSX8"/>
<name>A0A1G1SSX8_9BACT</name>
<evidence type="ECO:0000313" key="2">
    <source>
        <dbReference type="EMBL" id="OGX81727.1"/>
    </source>
</evidence>
<accession>A0A1G1SSX8</accession>
<sequence>MKKLVAFCCCLVPYLAAAQPNTDIHLFDLAVKGTKVVLSKPLNITPHVGYDNQPFFHPTQPLVYYTALADSGRTDLRAYNYQTAQSKAITTTREREFSPTLTQDQQFLSCIIQRDNGNQDLGQYPLAGGSPTVLIDNLKVGYHAWIDRTRLLLFVLATPVNELHYHDLATGHDTVVARNIGRSIKRIPNQAAISFMQQTPEGTWLIQRFDTKTRAITTIAPGLAKSEDVAWTRNGLMLMSNGEQIYSRCPGARGTWQPVTVKGAPAPLKNASRLAINAAADKLAVVVDE</sequence>
<organism evidence="2 3">
    <name type="scientific">Hymenobacter glacialis</name>
    <dbReference type="NCBI Taxonomy" id="1908236"/>
    <lineage>
        <taxon>Bacteria</taxon>
        <taxon>Pseudomonadati</taxon>
        <taxon>Bacteroidota</taxon>
        <taxon>Cytophagia</taxon>
        <taxon>Cytophagales</taxon>
        <taxon>Hymenobacteraceae</taxon>
        <taxon>Hymenobacter</taxon>
    </lineage>
</organism>
<evidence type="ECO:0000313" key="3">
    <source>
        <dbReference type="Proteomes" id="UP000177791"/>
    </source>
</evidence>
<keyword evidence="3" id="KW-1185">Reference proteome</keyword>
<dbReference type="EMBL" id="MDZC01000112">
    <property type="protein sequence ID" value="OGX81727.1"/>
    <property type="molecule type" value="Genomic_DNA"/>
</dbReference>
<dbReference type="STRING" id="1908236.BEN48_05710"/>
<keyword evidence="1" id="KW-0732">Signal</keyword>
<feature type="chain" id="PRO_5009578362" evidence="1">
    <location>
        <begin position="19"/>
        <end position="289"/>
    </location>
</feature>
<dbReference type="InterPro" id="IPR011042">
    <property type="entry name" value="6-blade_b-propeller_TolB-like"/>
</dbReference>
<protein>
    <submittedName>
        <fullName evidence="2">Uncharacterized protein</fullName>
    </submittedName>
</protein>
<dbReference type="Gene3D" id="2.120.10.30">
    <property type="entry name" value="TolB, C-terminal domain"/>
    <property type="match status" value="1"/>
</dbReference>
<gene>
    <name evidence="2" type="ORF">BEN48_05710</name>
</gene>